<comment type="function">
    <text evidence="1">Transcriptional repressor of xylose-utilizing enzymes.</text>
</comment>
<dbReference type="EMBL" id="JAROCA020000001">
    <property type="protein sequence ID" value="MDY0404943.1"/>
    <property type="molecule type" value="Genomic_DNA"/>
</dbReference>
<dbReference type="Gene3D" id="1.10.10.10">
    <property type="entry name" value="Winged helix-like DNA-binding domain superfamily/Winged helix DNA-binding domain"/>
    <property type="match status" value="1"/>
</dbReference>
<dbReference type="CDD" id="cd23763">
    <property type="entry name" value="ASKHA_ATPase_ROK"/>
    <property type="match status" value="1"/>
</dbReference>
<organism evidence="5 6">
    <name type="scientific">Tigheibacillus jepli</name>
    <dbReference type="NCBI Taxonomy" id="3035914"/>
    <lineage>
        <taxon>Bacteria</taxon>
        <taxon>Bacillati</taxon>
        <taxon>Bacillota</taxon>
        <taxon>Bacilli</taxon>
        <taxon>Bacillales</taxon>
        <taxon>Bacillaceae</taxon>
        <taxon>Tigheibacillus</taxon>
    </lineage>
</organism>
<dbReference type="InterPro" id="IPR043129">
    <property type="entry name" value="ATPase_NBD"/>
</dbReference>
<proteinExistence type="inferred from homology"/>
<keyword evidence="3" id="KW-0119">Carbohydrate metabolism</keyword>
<dbReference type="SUPFAM" id="SSF46785">
    <property type="entry name" value="Winged helix' DNA-binding domain"/>
    <property type="match status" value="1"/>
</dbReference>
<evidence type="ECO:0000313" key="6">
    <source>
        <dbReference type="Proteomes" id="UP001228376"/>
    </source>
</evidence>
<keyword evidence="6" id="KW-1185">Reference proteome</keyword>
<evidence type="ECO:0000313" key="5">
    <source>
        <dbReference type="EMBL" id="MDY0404943.1"/>
    </source>
</evidence>
<feature type="domain" description="HTH marR-type" evidence="4">
    <location>
        <begin position="17"/>
        <end position="57"/>
    </location>
</feature>
<evidence type="ECO:0000259" key="4">
    <source>
        <dbReference type="Pfam" id="PF01047"/>
    </source>
</evidence>
<dbReference type="InterPro" id="IPR036388">
    <property type="entry name" value="WH-like_DNA-bd_sf"/>
</dbReference>
<dbReference type="SUPFAM" id="SSF53067">
    <property type="entry name" value="Actin-like ATPase domain"/>
    <property type="match status" value="1"/>
</dbReference>
<comment type="similarity">
    <text evidence="2">Belongs to the ROK (NagC/XylR) family.</text>
</comment>
<dbReference type="InterPro" id="IPR000835">
    <property type="entry name" value="HTH_MarR-typ"/>
</dbReference>
<comment type="caution">
    <text evidence="5">The sequence shown here is derived from an EMBL/GenBank/DDBJ whole genome shotgun (WGS) entry which is preliminary data.</text>
</comment>
<dbReference type="PANTHER" id="PTHR18964:SF149">
    <property type="entry name" value="BIFUNCTIONAL UDP-N-ACETYLGLUCOSAMINE 2-EPIMERASE_N-ACETYLMANNOSAMINE KINASE"/>
    <property type="match status" value="1"/>
</dbReference>
<dbReference type="Pfam" id="PF00480">
    <property type="entry name" value="ROK"/>
    <property type="match status" value="1"/>
</dbReference>
<dbReference type="InterPro" id="IPR000600">
    <property type="entry name" value="ROK"/>
</dbReference>
<evidence type="ECO:0000256" key="2">
    <source>
        <dbReference type="ARBA" id="ARBA00006479"/>
    </source>
</evidence>
<reference evidence="5 6" key="1">
    <citation type="submission" date="2023-10" db="EMBL/GenBank/DDBJ databases">
        <title>179-bfca-hs.</title>
        <authorList>
            <person name="Miliotis G."/>
            <person name="Sengupta P."/>
            <person name="Hameed A."/>
            <person name="Chuvochina M."/>
            <person name="Mcdonagh F."/>
            <person name="Simpson A.C."/>
            <person name="Singh N.K."/>
            <person name="Rekha P.D."/>
            <person name="Raman K."/>
            <person name="Hugenholtz P."/>
            <person name="Venkateswaran K."/>
        </authorList>
    </citation>
    <scope>NUCLEOTIDE SEQUENCE [LARGE SCALE GENOMIC DNA]</scope>
    <source>
        <strain evidence="5 6">179-BFC-A-HS</strain>
    </source>
</reference>
<name>A0ABU5CF38_9BACI</name>
<dbReference type="RefSeq" id="WP_320384368.1">
    <property type="nucleotide sequence ID" value="NZ_JAROCA020000001.1"/>
</dbReference>
<dbReference type="InterPro" id="IPR036390">
    <property type="entry name" value="WH_DNA-bd_sf"/>
</dbReference>
<dbReference type="Proteomes" id="UP001228376">
    <property type="component" value="Unassembled WGS sequence"/>
</dbReference>
<sequence>MNFSQTKADEIKYNKKLILHCIKQFGPISRAEICKRIQISKPTVSTFVEELIEEGWVIESSAGKTHNKSGRKPTYLHFNEQAYYALGVDIGGTKVLVAVSDLNGTILGEERFDTAPFLERNFLKKLQTTVAHLLKKTGLKPSQIIGMGIGIPGITDSHSGVVIEAPSLGWQQYPLREKAAAYFDFPIHIDNDVNVSALGEQWLGAAKKKENVILIAIGTGVGSGLIIDGKLFRGANWGQAKSAIW</sequence>
<evidence type="ECO:0000256" key="1">
    <source>
        <dbReference type="ARBA" id="ARBA00002486"/>
    </source>
</evidence>
<dbReference type="PANTHER" id="PTHR18964">
    <property type="entry name" value="ROK (REPRESSOR, ORF, KINASE) FAMILY"/>
    <property type="match status" value="1"/>
</dbReference>
<evidence type="ECO:0000256" key="3">
    <source>
        <dbReference type="ARBA" id="ARBA00022629"/>
    </source>
</evidence>
<accession>A0ABU5CF38</accession>
<dbReference type="Gene3D" id="3.30.420.40">
    <property type="match status" value="2"/>
</dbReference>
<dbReference type="Pfam" id="PF01047">
    <property type="entry name" value="MarR"/>
    <property type="match status" value="1"/>
</dbReference>
<protein>
    <submittedName>
        <fullName evidence="5">ROK family transcriptional regulator</fullName>
    </submittedName>
</protein>
<gene>
    <name evidence="5" type="ORF">P5G51_005600</name>
</gene>
<keyword evidence="3" id="KW-0859">Xylose metabolism</keyword>